<evidence type="ECO:0000313" key="1">
    <source>
        <dbReference type="EMBL" id="CAL5220935.1"/>
    </source>
</evidence>
<accession>A0ABP1FQU5</accession>
<dbReference type="Proteomes" id="UP001497392">
    <property type="component" value="Unassembled WGS sequence"/>
</dbReference>
<reference evidence="1 2" key="1">
    <citation type="submission" date="2024-06" db="EMBL/GenBank/DDBJ databases">
        <authorList>
            <person name="Kraege A."/>
            <person name="Thomma B."/>
        </authorList>
    </citation>
    <scope>NUCLEOTIDE SEQUENCE [LARGE SCALE GENOMIC DNA]</scope>
</reference>
<comment type="caution">
    <text evidence="1">The sequence shown here is derived from an EMBL/GenBank/DDBJ whole genome shotgun (WGS) entry which is preliminary data.</text>
</comment>
<sequence length="419" mass="46131">MPRVILDMPKHWVREEHQQAVEWAAQRTTSATLCFHITLNSGFQSSGESVHIGLEDAFVGTADLSNVRCFDFEPVPNCPSETVASAFGQFQAWVMNEAPRIEAARLQACGPYLASCTMPMQHLKHLEMEADSFACGVAEAAAVFPSLETLCLHERGQGSQGINVLECENLKHLVVKGRYLRPVFHEPTCQLGIEMHGFTFRSLSCWHKNKRVLEDESKKAWAGNSHKPPLEGGMCGDLTSVSSLKLAWPAPQDWYSDKDQPGFAEYVKEHALPKTESILKSCMPVSGQPLGSLKAVTITAEGAMDCCIPNAMPNLEELVLFASGRAWVSFEDPVATLTALKTLYLFGQPLMPKISDSEMTQVSASFASRGLCMSTASAGRANWTSVRYSSCMYLRPVAAQELSIEELHDRLVLLKSRAD</sequence>
<name>A0ABP1FQU5_9CHLO</name>
<evidence type="ECO:0000313" key="2">
    <source>
        <dbReference type="Proteomes" id="UP001497392"/>
    </source>
</evidence>
<protein>
    <submittedName>
        <fullName evidence="1">G3034 protein</fullName>
    </submittedName>
</protein>
<dbReference type="EMBL" id="CAXHTA020000004">
    <property type="protein sequence ID" value="CAL5220935.1"/>
    <property type="molecule type" value="Genomic_DNA"/>
</dbReference>
<organism evidence="1 2">
    <name type="scientific">Coccomyxa viridis</name>
    <dbReference type="NCBI Taxonomy" id="1274662"/>
    <lineage>
        <taxon>Eukaryota</taxon>
        <taxon>Viridiplantae</taxon>
        <taxon>Chlorophyta</taxon>
        <taxon>core chlorophytes</taxon>
        <taxon>Trebouxiophyceae</taxon>
        <taxon>Trebouxiophyceae incertae sedis</taxon>
        <taxon>Coccomyxaceae</taxon>
        <taxon>Coccomyxa</taxon>
    </lineage>
</organism>
<proteinExistence type="predicted"/>
<keyword evidence="2" id="KW-1185">Reference proteome</keyword>
<gene>
    <name evidence="1" type="primary">g3034</name>
    <name evidence="1" type="ORF">VP750_LOCUS2594</name>
</gene>